<comment type="caution">
    <text evidence="4">The sequence shown here is derived from an EMBL/GenBank/DDBJ whole genome shotgun (WGS) entry which is preliminary data.</text>
</comment>
<dbReference type="RefSeq" id="WP_343756639.1">
    <property type="nucleotide sequence ID" value="NZ_BAAACW010000145.1"/>
</dbReference>
<comment type="similarity">
    <text evidence="1">Belongs to the UPF0177 family.</text>
</comment>
<organism evidence="4 5">
    <name type="scientific">Alkalibacterium iburiense</name>
    <dbReference type="NCBI Taxonomy" id="290589"/>
    <lineage>
        <taxon>Bacteria</taxon>
        <taxon>Bacillati</taxon>
        <taxon>Bacillota</taxon>
        <taxon>Bacilli</taxon>
        <taxon>Lactobacillales</taxon>
        <taxon>Carnobacteriaceae</taxon>
        <taxon>Alkalibacterium</taxon>
    </lineage>
</organism>
<keyword evidence="2" id="KW-1133">Transmembrane helix</keyword>
<evidence type="ECO:0000259" key="3">
    <source>
        <dbReference type="Pfam" id="PF02517"/>
    </source>
</evidence>
<keyword evidence="2" id="KW-0472">Membrane</keyword>
<dbReference type="EMBL" id="BAAACW010000145">
    <property type="protein sequence ID" value="GAA0370164.1"/>
    <property type="molecule type" value="Genomic_DNA"/>
</dbReference>
<evidence type="ECO:0000256" key="1">
    <source>
        <dbReference type="ARBA" id="ARBA00009067"/>
    </source>
</evidence>
<accession>A0ABN0XQF1</accession>
<sequence length="81" mass="9531">MKFFEVISVELESSSPIPPPFLYRFILGVLIGPFVEEFFFRGILLNKWSERFGIKKAILFTSLLFMALHFNSFFIPQFIFS</sequence>
<keyword evidence="5" id="KW-1185">Reference proteome</keyword>
<protein>
    <recommendedName>
        <fullName evidence="3">CAAX prenyl protease 2/Lysostaphin resistance protein A-like domain-containing protein</fullName>
    </recommendedName>
</protein>
<keyword evidence="2" id="KW-0812">Transmembrane</keyword>
<name>A0ABN0XQF1_9LACT</name>
<gene>
    <name evidence="4" type="ORF">GCM10008932_22160</name>
</gene>
<evidence type="ECO:0000313" key="5">
    <source>
        <dbReference type="Proteomes" id="UP001501166"/>
    </source>
</evidence>
<feature type="domain" description="CAAX prenyl protease 2/Lysostaphin resistance protein A-like" evidence="3">
    <location>
        <begin position="20"/>
        <end position="79"/>
    </location>
</feature>
<proteinExistence type="inferred from homology"/>
<evidence type="ECO:0000313" key="4">
    <source>
        <dbReference type="EMBL" id="GAA0370164.1"/>
    </source>
</evidence>
<evidence type="ECO:0000256" key="2">
    <source>
        <dbReference type="SAM" id="Phobius"/>
    </source>
</evidence>
<dbReference type="InterPro" id="IPR003675">
    <property type="entry name" value="Rce1/LyrA-like_dom"/>
</dbReference>
<reference evidence="4 5" key="1">
    <citation type="journal article" date="2019" name="Int. J. Syst. Evol. Microbiol.">
        <title>The Global Catalogue of Microorganisms (GCM) 10K type strain sequencing project: providing services to taxonomists for standard genome sequencing and annotation.</title>
        <authorList>
            <consortium name="The Broad Institute Genomics Platform"/>
            <consortium name="The Broad Institute Genome Sequencing Center for Infectious Disease"/>
            <person name="Wu L."/>
            <person name="Ma J."/>
        </authorList>
    </citation>
    <scope>NUCLEOTIDE SEQUENCE [LARGE SCALE GENOMIC DNA]</scope>
    <source>
        <strain evidence="4 5">JCM 12662</strain>
    </source>
</reference>
<feature type="transmembrane region" description="Helical" evidence="2">
    <location>
        <begin position="21"/>
        <end position="45"/>
    </location>
</feature>
<feature type="transmembrane region" description="Helical" evidence="2">
    <location>
        <begin position="57"/>
        <end position="80"/>
    </location>
</feature>
<dbReference type="Pfam" id="PF02517">
    <property type="entry name" value="Rce1-like"/>
    <property type="match status" value="1"/>
</dbReference>
<dbReference type="Proteomes" id="UP001501166">
    <property type="component" value="Unassembled WGS sequence"/>
</dbReference>